<evidence type="ECO:0000256" key="13">
    <source>
        <dbReference type="ARBA" id="ARBA00023306"/>
    </source>
</evidence>
<dbReference type="GO" id="GO:0006281">
    <property type="term" value="P:DNA repair"/>
    <property type="evidence" value="ECO:0007669"/>
    <property type="project" value="UniProtKB-KW"/>
</dbReference>
<dbReference type="InterPro" id="IPR051841">
    <property type="entry name" value="MT-Golgi_org_protein"/>
</dbReference>
<feature type="compositionally biased region" description="Polar residues" evidence="18">
    <location>
        <begin position="599"/>
        <end position="619"/>
    </location>
</feature>
<evidence type="ECO:0000256" key="5">
    <source>
        <dbReference type="ARBA" id="ARBA00022618"/>
    </source>
</evidence>
<comment type="subunit">
    <text evidence="15">Interacts (via N-terminus) with ATRIP. Interacts with ATM, ATR and MDC1. Interacts with XPA (via N-terminus) upon UV irradiation. Interacts with CEP83, CCDC92, TTBK2, DVL3, NPHP3 and weakly with NPHP4. Interacts with DZIP1.</text>
</comment>
<evidence type="ECO:0000256" key="14">
    <source>
        <dbReference type="ARBA" id="ARBA00056906"/>
    </source>
</evidence>
<evidence type="ECO:0000313" key="21">
    <source>
        <dbReference type="Proteomes" id="UP000594220"/>
    </source>
</evidence>
<feature type="region of interest" description="Disordered" evidence="18">
    <location>
        <begin position="562"/>
        <end position="718"/>
    </location>
</feature>
<feature type="compositionally biased region" description="Acidic residues" evidence="18">
    <location>
        <begin position="574"/>
        <end position="585"/>
    </location>
</feature>
<comment type="subcellular location">
    <subcellularLocation>
        <location evidence="1">Cytoplasm</location>
        <location evidence="1">Cytoskeleton</location>
        <location evidence="1">Microtubule organizing center</location>
        <location evidence="1">Centrosome</location>
        <location evidence="1">Centriole</location>
    </subcellularLocation>
    <subcellularLocation>
        <location evidence="2">Nucleus</location>
    </subcellularLocation>
</comment>
<dbReference type="SUPFAM" id="SSF51045">
    <property type="entry name" value="WW domain"/>
    <property type="match status" value="1"/>
</dbReference>
<evidence type="ECO:0000256" key="15">
    <source>
        <dbReference type="ARBA" id="ARBA00061715"/>
    </source>
</evidence>
<keyword evidence="3" id="KW-0963">Cytoplasm</keyword>
<feature type="compositionally biased region" description="Basic and acidic residues" evidence="18">
    <location>
        <begin position="432"/>
        <end position="442"/>
    </location>
</feature>
<feature type="region of interest" description="Disordered" evidence="18">
    <location>
        <begin position="383"/>
        <end position="538"/>
    </location>
</feature>
<keyword evidence="11" id="KW-0206">Cytoskeleton</keyword>
<feature type="compositionally biased region" description="Acidic residues" evidence="18">
    <location>
        <begin position="183"/>
        <end position="194"/>
    </location>
</feature>
<dbReference type="SMART" id="SM00456">
    <property type="entry name" value="WW"/>
    <property type="match status" value="1"/>
</dbReference>
<evidence type="ECO:0000256" key="8">
    <source>
        <dbReference type="ARBA" id="ARBA00022794"/>
    </source>
</evidence>
<dbReference type="Pfam" id="PF00397">
    <property type="entry name" value="WW"/>
    <property type="match status" value="1"/>
</dbReference>
<dbReference type="GO" id="GO:0005814">
    <property type="term" value="C:centriole"/>
    <property type="evidence" value="ECO:0007669"/>
    <property type="project" value="UniProtKB-SubCell"/>
</dbReference>
<dbReference type="Gene3D" id="3.30.1470.10">
    <property type="entry name" value="Photosystem I PsaD, reaction center subunit II"/>
    <property type="match status" value="1"/>
</dbReference>
<evidence type="ECO:0000256" key="12">
    <source>
        <dbReference type="ARBA" id="ARBA00023242"/>
    </source>
</evidence>
<evidence type="ECO:0000259" key="19">
    <source>
        <dbReference type="PROSITE" id="PS50020"/>
    </source>
</evidence>
<dbReference type="PROSITE" id="PS50020">
    <property type="entry name" value="WW_DOMAIN_2"/>
    <property type="match status" value="1"/>
</dbReference>
<evidence type="ECO:0000256" key="3">
    <source>
        <dbReference type="ARBA" id="ARBA00022490"/>
    </source>
</evidence>
<keyword evidence="6" id="KW-0227">DNA damage</keyword>
<gene>
    <name evidence="20" type="primary">CEP164</name>
</gene>
<name>A0A7M4DW46_CROPO</name>
<evidence type="ECO:0000313" key="20">
    <source>
        <dbReference type="Ensembl" id="ENSCPRP00005000708.1"/>
    </source>
</evidence>
<dbReference type="CDD" id="cd00201">
    <property type="entry name" value="WW"/>
    <property type="match status" value="1"/>
</dbReference>
<dbReference type="GO" id="GO:0005654">
    <property type="term" value="C:nucleoplasm"/>
    <property type="evidence" value="ECO:0007669"/>
    <property type="project" value="Ensembl"/>
</dbReference>
<protein>
    <recommendedName>
        <fullName evidence="16">Centrosomal protein of 164 kDa</fullName>
    </recommendedName>
</protein>
<evidence type="ECO:0000256" key="2">
    <source>
        <dbReference type="ARBA" id="ARBA00004123"/>
    </source>
</evidence>
<dbReference type="InterPro" id="IPR001202">
    <property type="entry name" value="WW_dom"/>
</dbReference>
<feature type="compositionally biased region" description="Basic residues" evidence="18">
    <location>
        <begin position="139"/>
        <end position="151"/>
    </location>
</feature>
<dbReference type="OMA" id="EEHWQAM"/>
<evidence type="ECO:0000256" key="6">
    <source>
        <dbReference type="ARBA" id="ARBA00022763"/>
    </source>
</evidence>
<keyword evidence="12" id="KW-0539">Nucleus</keyword>
<keyword evidence="13" id="KW-0131">Cell cycle</keyword>
<dbReference type="Proteomes" id="UP000594220">
    <property type="component" value="Unplaced"/>
</dbReference>
<evidence type="ECO:0000256" key="7">
    <source>
        <dbReference type="ARBA" id="ARBA00022776"/>
    </source>
</evidence>
<evidence type="ECO:0000256" key="11">
    <source>
        <dbReference type="ARBA" id="ARBA00023212"/>
    </source>
</evidence>
<feature type="compositionally biased region" description="Low complexity" evidence="18">
    <location>
        <begin position="464"/>
        <end position="476"/>
    </location>
</feature>
<organism evidence="20 21">
    <name type="scientific">Crocodylus porosus</name>
    <name type="common">Saltwater crocodile</name>
    <name type="synonym">Estuarine crocodile</name>
    <dbReference type="NCBI Taxonomy" id="8502"/>
    <lineage>
        <taxon>Eukaryota</taxon>
        <taxon>Metazoa</taxon>
        <taxon>Chordata</taxon>
        <taxon>Craniata</taxon>
        <taxon>Vertebrata</taxon>
        <taxon>Euteleostomi</taxon>
        <taxon>Archelosauria</taxon>
        <taxon>Archosauria</taxon>
        <taxon>Crocodylia</taxon>
        <taxon>Longirostres</taxon>
        <taxon>Crocodylidae</taxon>
        <taxon>Crocodylus</taxon>
    </lineage>
</organism>
<feature type="region of interest" description="Disordered" evidence="18">
    <location>
        <begin position="1251"/>
        <end position="1280"/>
    </location>
</feature>
<keyword evidence="8" id="KW-0970">Cilium biogenesis/degradation</keyword>
<feature type="compositionally biased region" description="Basic and acidic residues" evidence="18">
    <location>
        <begin position="502"/>
        <end position="533"/>
    </location>
</feature>
<dbReference type="FunFam" id="3.30.1470.10:FF:000001">
    <property type="entry name" value="Centrosomal protein of 164 kDa"/>
    <property type="match status" value="1"/>
</dbReference>
<feature type="domain" description="WW" evidence="19">
    <location>
        <begin position="83"/>
        <end position="116"/>
    </location>
</feature>
<feature type="coiled-coil region" evidence="17">
    <location>
        <begin position="928"/>
        <end position="1106"/>
    </location>
</feature>
<reference evidence="20" key="1">
    <citation type="submission" date="2025-08" db="UniProtKB">
        <authorList>
            <consortium name="Ensembl"/>
        </authorList>
    </citation>
    <scope>IDENTIFICATION</scope>
</reference>
<dbReference type="GO" id="GO:0051301">
    <property type="term" value="P:cell division"/>
    <property type="evidence" value="ECO:0007669"/>
    <property type="project" value="UniProtKB-KW"/>
</dbReference>
<dbReference type="GO" id="GO:0097539">
    <property type="term" value="C:ciliary transition fiber"/>
    <property type="evidence" value="ECO:0007669"/>
    <property type="project" value="Ensembl"/>
</dbReference>
<comment type="function">
    <text evidence="14">Plays a role in microtubule organization and/or maintenance for the formation of primary cilia (PC), a microtubule-based structure that protrudes from the surface of epithelial cells. Plays a critical role in G2/M checkpoint and nuclear divisions. A key player in the DNA damage-activated ATR/ATM signaling cascade since it is required for the proper phosphorylation of H2AX, RPA, CHEK2 and CHEK1. Plays a critical role in chromosome segregation, acting as a mediator required for the maintenance of genomic stability through modulation of MDC1, RPA and CHEK1.</text>
</comment>
<evidence type="ECO:0000256" key="18">
    <source>
        <dbReference type="SAM" id="MobiDB-lite"/>
    </source>
</evidence>
<feature type="compositionally biased region" description="Basic and acidic residues" evidence="18">
    <location>
        <begin position="195"/>
        <end position="205"/>
    </location>
</feature>
<dbReference type="PANTHER" id="PTHR18902">
    <property type="entry name" value="NUCLEAR MITOTIC APPARATUS PROTEIN 1-RELATED"/>
    <property type="match status" value="1"/>
</dbReference>
<proteinExistence type="predicted"/>
<dbReference type="Ensembl" id="ENSCPRT00005000823.1">
    <property type="protein sequence ID" value="ENSCPRP00005000708.1"/>
    <property type="gene ID" value="ENSCPRG00005000558.1"/>
</dbReference>
<dbReference type="PANTHER" id="PTHR18902:SF27">
    <property type="entry name" value="CENTROSOMAL PROTEIN OF 164 KDA"/>
    <property type="match status" value="1"/>
</dbReference>
<evidence type="ECO:0000256" key="9">
    <source>
        <dbReference type="ARBA" id="ARBA00023054"/>
    </source>
</evidence>
<reference evidence="20" key="2">
    <citation type="submission" date="2025-09" db="UniProtKB">
        <authorList>
            <consortium name="Ensembl"/>
        </authorList>
    </citation>
    <scope>IDENTIFICATION</scope>
</reference>
<keyword evidence="10" id="KW-0234">DNA repair</keyword>
<dbReference type="GO" id="GO:0005829">
    <property type="term" value="C:cytosol"/>
    <property type="evidence" value="ECO:0007669"/>
    <property type="project" value="Ensembl"/>
</dbReference>
<feature type="region of interest" description="Disordered" evidence="18">
    <location>
        <begin position="130"/>
        <end position="205"/>
    </location>
</feature>
<feature type="coiled-coil region" evidence="17">
    <location>
        <begin position="1155"/>
        <end position="1233"/>
    </location>
</feature>
<evidence type="ECO:0000256" key="1">
    <source>
        <dbReference type="ARBA" id="ARBA00004114"/>
    </source>
</evidence>
<keyword evidence="4" id="KW-0597">Phosphoprotein</keyword>
<dbReference type="GeneTree" id="ENSGT00950000183078"/>
<evidence type="ECO:0000256" key="17">
    <source>
        <dbReference type="SAM" id="Coils"/>
    </source>
</evidence>
<feature type="compositionally biased region" description="Basic and acidic residues" evidence="18">
    <location>
        <begin position="620"/>
        <end position="698"/>
    </location>
</feature>
<evidence type="ECO:0000256" key="16">
    <source>
        <dbReference type="ARBA" id="ARBA00067900"/>
    </source>
</evidence>
<sequence>MCVTRRRSHVDTPHSTGCRLAVPLLMAMAESDVCIGDQLILEEEYDETYLPSEKEICDYARGIGIDPEKEPELIWLAKEGIVAPLPPEWKPCQDITGEIYYFNFANGQSTWDHPCDEHYRELVIQEREKLSAHGDTKKKDKKKKKEKKEKKDKKERELLKPAAESAHAGLRMELGGLSGAQDRDEEEGREEAEEREGRPEQAPDVLKREALAGGLRVPPAWLCQTAECQESSRLYWQVEVELTQSRTAEIWDGAGNDESPGSLLAPAQAPLGNLAPLRGLVDVPAGALRGPLSAAVGNFVEPSPGIRGGIGPAQTLKATGQAKSLLGFIHEKKDFLNLMTLDEGENEDEESENQSLRGTAGLLQNVHMDIGALGSSFDYEKESLQARHAEGEESSAGACPPTPDKLLYRDADSSLSGLNKEECDGKPPGTELMEKEDAKVEGEISAAQEQPGTLGEKTTAGTDAPSSRGPSSAASPDVGAAEAHQPASLAVTVDTVSIDGKVASETREEAADLQTDSKLEAGEDSEASERGKDAPLANHVDRQLLQVMDFGFQSRLSEQVLDVDALSPVRDGSELEAQELGEEEKDWSQAGIEEEQSKRAQSAARQLEEGTQQAVSSHQPAEKPLEGPAKELGEEDTHLLQAKREEVQQLREELRQKEEEEAQELRQQKEKSLRSLKEELAKATEEEELRLREEESKKLSKLRTQISAETEAEKEKIRAEQEAALQKLREEYESLQKSERESAEETKKHALEKIKLEMEEAQQRERMGLEQEKERVLNEIKERLEGERKEAVEGLEKQFAAELQQLKAAAEEEHQKVVASLQKQVEETQRSEETQLREALERAEQKVQQKAYHLTEYERELSELMKEKRQEVERDHERKLERMKAEHREILARIQEQYEEEERKQRAERLGALKSETERLRQLHDGELRALRKELDEQLSDLRRSHQEQERKLQDLEMELDLRAREAKARSAQLHSQEEAIRKKRQQLLDEEKLLEQERNEVILAAQLRLEESRKEHTDLMEAIRKLRRTLQELQDQKAELESQVDLLQSRSQRLQKRISELEAAIRSKQDLLKELEAEDSTASPRREAELHIEDLKETIRAHSSRQTAPLPLQNHEDGDLWLDDIRHYISAQGISIRNAKEFLERQTRSMRKRHTALKAARQQWRHDMQQAQEAVQDPDSSQLLEGVRQNLEEEAKQLDKMKSAMRTGQVLLKKKEEKLTQLESSLVEEVSDEDTLKGAACKKAVTFDLSDSEDTNSVASSDAPRHTRDLNPPLQLPQPDRIQHLTDSLRRISSELSGVLSILGSLSHQQSPLFASTTVPLSPLPRDGIPLSTYTSLARVQAAGPLVPPASLPLANQRSWSTGLHSGLSSTASQSVDSMLAEKWRKYFPGGFPTFNGSSAPPDSKLGYLPAGEQVRLYQRSQVWSPEADKMSIQGMIDANKRWLENFKKDSKVPLFPSTQKLSVSSPDLVQLGLDENNQIKVYHY</sequence>
<dbReference type="PROSITE" id="PS01159">
    <property type="entry name" value="WW_DOMAIN_1"/>
    <property type="match status" value="1"/>
</dbReference>
<dbReference type="GO" id="GO:0005813">
    <property type="term" value="C:centrosome"/>
    <property type="evidence" value="ECO:0007669"/>
    <property type="project" value="Ensembl"/>
</dbReference>
<keyword evidence="5" id="KW-0132">Cell division</keyword>
<keyword evidence="9 17" id="KW-0175">Coiled coil</keyword>
<evidence type="ECO:0000256" key="10">
    <source>
        <dbReference type="ARBA" id="ARBA00023204"/>
    </source>
</evidence>
<evidence type="ECO:0000256" key="4">
    <source>
        <dbReference type="ARBA" id="ARBA00022553"/>
    </source>
</evidence>
<dbReference type="GO" id="GO:0060271">
    <property type="term" value="P:cilium assembly"/>
    <property type="evidence" value="ECO:0007669"/>
    <property type="project" value="Ensembl"/>
</dbReference>
<accession>A0A7M4DW46</accession>
<dbReference type="InterPro" id="IPR036020">
    <property type="entry name" value="WW_dom_sf"/>
</dbReference>
<keyword evidence="21" id="KW-1185">Reference proteome</keyword>
<keyword evidence="7" id="KW-0498">Mitosis</keyword>